<gene>
    <name evidence="1" type="ORF">JG30_12870</name>
</gene>
<dbReference type="Proteomes" id="UP000033558">
    <property type="component" value="Plasmid pBin4p1"/>
</dbReference>
<evidence type="ECO:0000313" key="2">
    <source>
        <dbReference type="Proteomes" id="UP000033558"/>
    </source>
</evidence>
<comment type="caution">
    <text evidence="1">The sequence shown here is derived from an EMBL/GenBank/DDBJ whole genome shotgun (WGS) entry which is preliminary data.</text>
</comment>
<dbReference type="EMBL" id="JXJQ01000022">
    <property type="protein sequence ID" value="KJY59513.1"/>
    <property type="molecule type" value="Genomic_DNA"/>
</dbReference>
<proteinExistence type="predicted"/>
<protein>
    <submittedName>
        <fullName evidence="1">Uncharacterized protein</fullName>
    </submittedName>
</protein>
<geneLocation type="plasmid" evidence="1">
    <name>pBin4p1</name>
</geneLocation>
<sequence>MSLDKLNNMDFQSNLKDTFKSKFEDTKIKAPLTEPQDLKKINLLLKRPYQINDSSEIYNLLQDFGVINDLYDGYAAIITEQTHTTPTKAEVTAMLFAGRVNYDASATAPKTTEQNGLSKNKPFPFSMPIYIQDALAELARLSSDLLNSNYDSLTELQKTLSQYEIPSYEFSQSRFLNAILFGVFKPDKKLQEHLLNIVCEDEPQLKSLIKIGYVTPISLTTRLQKRTSLQILNIYSKLIDFVTLDLVNRFDNRFFVGKNDAQIADSIIKLRPSKNHKTLSGEIHEYIKYYSMPIQLIESKLQYELFGKLMENSKEGSD</sequence>
<dbReference type="RefSeq" id="WP_046318123.1">
    <property type="nucleotide sequence ID" value="NZ_JBHSZT010000002.1"/>
</dbReference>
<dbReference type="PATRIC" id="fig|1218492.5.peg.83"/>
<dbReference type="HOGENOM" id="CLU_873741_0_0_9"/>
<evidence type="ECO:0000313" key="1">
    <source>
        <dbReference type="EMBL" id="KJY59513.1"/>
    </source>
</evidence>
<dbReference type="AlphaFoldDB" id="A0A0F4LMI3"/>
<organism evidence="1 2">
    <name type="scientific">Bombilactobacillus mellifer</name>
    <dbReference type="NCBI Taxonomy" id="1218492"/>
    <lineage>
        <taxon>Bacteria</taxon>
        <taxon>Bacillati</taxon>
        <taxon>Bacillota</taxon>
        <taxon>Bacilli</taxon>
        <taxon>Lactobacillales</taxon>
        <taxon>Lactobacillaceae</taxon>
        <taxon>Bombilactobacillus</taxon>
    </lineage>
</organism>
<accession>A0A0F4LMI3</accession>
<keyword evidence="1" id="KW-0614">Plasmid</keyword>
<keyword evidence="2" id="KW-1185">Reference proteome</keyword>
<reference evidence="1 2" key="1">
    <citation type="submission" date="2015-01" db="EMBL/GenBank/DDBJ databases">
        <title>Comparative genomics of the lactic acid bacteria isolated from the honey bee gut.</title>
        <authorList>
            <person name="Ellegaard K.M."/>
            <person name="Tamarit D."/>
            <person name="Javelind E."/>
            <person name="Olofsson T."/>
            <person name="Andersson S.G."/>
            <person name="Vasquez A."/>
        </authorList>
    </citation>
    <scope>NUCLEOTIDE SEQUENCE [LARGE SCALE GENOMIC DNA]</scope>
    <source>
        <strain evidence="1 2">Bin4</strain>
        <plasmid evidence="1">pBin4p1</plasmid>
    </source>
</reference>
<name>A0A0F4LMI3_9LACO</name>